<evidence type="ECO:0000313" key="2">
    <source>
        <dbReference type="Proteomes" id="UP001213681"/>
    </source>
</evidence>
<evidence type="ECO:0000313" key="1">
    <source>
        <dbReference type="EMBL" id="KAJ5449423.1"/>
    </source>
</evidence>
<name>A0AAD6C605_9EURO</name>
<reference evidence="1" key="1">
    <citation type="submission" date="2022-12" db="EMBL/GenBank/DDBJ databases">
        <authorList>
            <person name="Petersen C."/>
        </authorList>
    </citation>
    <scope>NUCLEOTIDE SEQUENCE</scope>
    <source>
        <strain evidence="1">IBT 16125</strain>
    </source>
</reference>
<sequence length="338" mass="38585">MSTIPGEVILQIVESLIPSTSRKIHPPSDIVTQTLISLTLACKPTYHPARQLLFRHCLYVDSIERLDNLFDKSGYFVDNDTNGTDQCIQAYSLFLAPFPPGKLDEPHIVHQIDRLFSHLRSSLRNLVINIPLRYLYPEDDVQGLRKTLRVAFSRLTALEDFCSVQDELFLNAVEEEIEPQIWPTWPRLRRLALYNPCVNGDFVENLLQCPNITHVVLTRADSYMDEPLPPSVAERLPLPGLKRVLVINTKEGRLRDAHIRDSTGRETSFWGRLLLAQCPEWNDWKEREVGALLVYADVPMPPGQGGDNIHLLQEWLCARAVDGTLWEFPGVHYTLDDA</sequence>
<dbReference type="RefSeq" id="XP_056764958.1">
    <property type="nucleotide sequence ID" value="XM_056909254.1"/>
</dbReference>
<comment type="caution">
    <text evidence="1">The sequence shown here is derived from an EMBL/GenBank/DDBJ whole genome shotgun (WGS) entry which is preliminary data.</text>
</comment>
<keyword evidence="2" id="KW-1185">Reference proteome</keyword>
<reference evidence="1" key="2">
    <citation type="journal article" date="2023" name="IMA Fungus">
        <title>Comparative genomic study of the Penicillium genus elucidates a diverse pangenome and 15 lateral gene transfer events.</title>
        <authorList>
            <person name="Petersen C."/>
            <person name="Sorensen T."/>
            <person name="Nielsen M.R."/>
            <person name="Sondergaard T.E."/>
            <person name="Sorensen J.L."/>
            <person name="Fitzpatrick D.A."/>
            <person name="Frisvad J.C."/>
            <person name="Nielsen K.L."/>
        </authorList>
    </citation>
    <scope>NUCLEOTIDE SEQUENCE</scope>
    <source>
        <strain evidence="1">IBT 16125</strain>
    </source>
</reference>
<accession>A0AAD6C605</accession>
<dbReference type="GeneID" id="81599497"/>
<dbReference type="EMBL" id="JAPVEA010000006">
    <property type="protein sequence ID" value="KAJ5449423.1"/>
    <property type="molecule type" value="Genomic_DNA"/>
</dbReference>
<protein>
    <recommendedName>
        <fullName evidence="3">F-box domain-containing protein</fullName>
    </recommendedName>
</protein>
<organism evidence="1 2">
    <name type="scientific">Penicillium daleae</name>
    <dbReference type="NCBI Taxonomy" id="63821"/>
    <lineage>
        <taxon>Eukaryota</taxon>
        <taxon>Fungi</taxon>
        <taxon>Dikarya</taxon>
        <taxon>Ascomycota</taxon>
        <taxon>Pezizomycotina</taxon>
        <taxon>Eurotiomycetes</taxon>
        <taxon>Eurotiomycetidae</taxon>
        <taxon>Eurotiales</taxon>
        <taxon>Aspergillaceae</taxon>
        <taxon>Penicillium</taxon>
    </lineage>
</organism>
<dbReference type="Proteomes" id="UP001213681">
    <property type="component" value="Unassembled WGS sequence"/>
</dbReference>
<evidence type="ECO:0008006" key="3">
    <source>
        <dbReference type="Google" id="ProtNLM"/>
    </source>
</evidence>
<gene>
    <name evidence="1" type="ORF">N7458_005872</name>
</gene>
<proteinExistence type="predicted"/>
<dbReference type="AlphaFoldDB" id="A0AAD6C605"/>